<organism evidence="2 3">
    <name type="scientific">Fulvivirga kasyanovii</name>
    <dbReference type="NCBI Taxonomy" id="396812"/>
    <lineage>
        <taxon>Bacteria</taxon>
        <taxon>Pseudomonadati</taxon>
        <taxon>Bacteroidota</taxon>
        <taxon>Cytophagia</taxon>
        <taxon>Cytophagales</taxon>
        <taxon>Fulvivirgaceae</taxon>
        <taxon>Fulvivirga</taxon>
    </lineage>
</organism>
<dbReference type="Pfam" id="PF11335">
    <property type="entry name" value="DUF3137"/>
    <property type="match status" value="1"/>
</dbReference>
<feature type="transmembrane region" description="Helical" evidence="1">
    <location>
        <begin position="60"/>
        <end position="83"/>
    </location>
</feature>
<accession>A0ABW9RVB0</accession>
<dbReference type="Proteomes" id="UP000798808">
    <property type="component" value="Unassembled WGS sequence"/>
</dbReference>
<dbReference type="RefSeq" id="WP_155174188.1">
    <property type="nucleotide sequence ID" value="NZ_BAAAFL010000008.1"/>
</dbReference>
<name>A0ABW9RVB0_9BACT</name>
<keyword evidence="3" id="KW-1185">Reference proteome</keyword>
<proteinExistence type="predicted"/>
<comment type="caution">
    <text evidence="2">The sequence shown here is derived from an EMBL/GenBank/DDBJ whole genome shotgun (WGS) entry which is preliminary data.</text>
</comment>
<feature type="transmembrane region" description="Helical" evidence="1">
    <location>
        <begin position="36"/>
        <end position="54"/>
    </location>
</feature>
<protein>
    <submittedName>
        <fullName evidence="2">DUF3137 domain-containing protein</fullName>
    </submittedName>
</protein>
<sequence length="357" mass="41121">MQSALKEELRKRLANLETFRRKQTKRLKFQKRICRILKFIYMPCLVVTVAALVFPVIFPFVIPVVVVALSLWLLEYLIVEYIFKHPDVQYRDAFKKDLVEWILRSINESFIYKADQKIPQQKIEQAQIFDNRIDDYRGEDHIQGNISGVEVEICEGRLFVDKQTFKSISKELANSIISFTGEVVISLLGGETGDDDGDGDNRNLIEFFNGLLMQADFNKQHSGSIHVIPIETSKNWFVSKSLFHGKGKVEMDNEEFNKVFSTYTTGELEAHYVLSPKLMQALLEINSQVKGGIYIAFSSGKLFFGIDWKKDLFEADFNKPLTSETDVEYIVSQINFFEILIKQLALDRKIWNIGATA</sequence>
<evidence type="ECO:0000313" key="3">
    <source>
        <dbReference type="Proteomes" id="UP000798808"/>
    </source>
</evidence>
<keyword evidence="1" id="KW-0472">Membrane</keyword>
<dbReference type="InterPro" id="IPR021484">
    <property type="entry name" value="DUF3137"/>
</dbReference>
<reference evidence="2 3" key="1">
    <citation type="submission" date="2019-02" db="EMBL/GenBank/DDBJ databases">
        <authorList>
            <person name="Goldberg S.R."/>
            <person name="Haltli B.A."/>
            <person name="Correa H."/>
            <person name="Russell K.G."/>
        </authorList>
    </citation>
    <scope>NUCLEOTIDE SEQUENCE [LARGE SCALE GENOMIC DNA]</scope>
    <source>
        <strain evidence="2 3">JCM 16186</strain>
    </source>
</reference>
<dbReference type="EMBL" id="SMLW01000616">
    <property type="protein sequence ID" value="MTI27184.1"/>
    <property type="molecule type" value="Genomic_DNA"/>
</dbReference>
<keyword evidence="1" id="KW-1133">Transmembrane helix</keyword>
<gene>
    <name evidence="2" type="ORF">E1163_19675</name>
</gene>
<keyword evidence="1" id="KW-0812">Transmembrane</keyword>
<evidence type="ECO:0000313" key="2">
    <source>
        <dbReference type="EMBL" id="MTI27184.1"/>
    </source>
</evidence>
<evidence type="ECO:0000256" key="1">
    <source>
        <dbReference type="SAM" id="Phobius"/>
    </source>
</evidence>